<dbReference type="Gramene" id="Pp3c22_13090V3.2">
    <property type="protein sequence ID" value="PAC:32903355.CDS.1"/>
    <property type="gene ID" value="Pp3c22_13090"/>
</dbReference>
<protein>
    <submittedName>
        <fullName evidence="1 2">Uncharacterized protein</fullName>
    </submittedName>
</protein>
<reference evidence="1 3" key="2">
    <citation type="journal article" date="2018" name="Plant J.">
        <title>The Physcomitrella patens chromosome-scale assembly reveals moss genome structure and evolution.</title>
        <authorList>
            <person name="Lang D."/>
            <person name="Ullrich K.K."/>
            <person name="Murat F."/>
            <person name="Fuchs J."/>
            <person name="Jenkins J."/>
            <person name="Haas F.B."/>
            <person name="Piednoel M."/>
            <person name="Gundlach H."/>
            <person name="Van Bel M."/>
            <person name="Meyberg R."/>
            <person name="Vives C."/>
            <person name="Morata J."/>
            <person name="Symeonidi A."/>
            <person name="Hiss M."/>
            <person name="Muchero W."/>
            <person name="Kamisugi Y."/>
            <person name="Saleh O."/>
            <person name="Blanc G."/>
            <person name="Decker E.L."/>
            <person name="van Gessel N."/>
            <person name="Grimwood J."/>
            <person name="Hayes R.D."/>
            <person name="Graham S.W."/>
            <person name="Gunter L.E."/>
            <person name="McDaniel S.F."/>
            <person name="Hoernstein S.N.W."/>
            <person name="Larsson A."/>
            <person name="Li F.W."/>
            <person name="Perroud P.F."/>
            <person name="Phillips J."/>
            <person name="Ranjan P."/>
            <person name="Rokshar D.S."/>
            <person name="Rothfels C.J."/>
            <person name="Schneider L."/>
            <person name="Shu S."/>
            <person name="Stevenson D.W."/>
            <person name="Thummler F."/>
            <person name="Tillich M."/>
            <person name="Villarreal Aguilar J.C."/>
            <person name="Widiez T."/>
            <person name="Wong G.K."/>
            <person name="Wymore A."/>
            <person name="Zhang Y."/>
            <person name="Zimmer A.D."/>
            <person name="Quatrano R.S."/>
            <person name="Mayer K.F.X."/>
            <person name="Goodstein D."/>
            <person name="Casacuberta J.M."/>
            <person name="Vandepoele K."/>
            <person name="Reski R."/>
            <person name="Cuming A.C."/>
            <person name="Tuskan G.A."/>
            <person name="Maumus F."/>
            <person name="Salse J."/>
            <person name="Schmutz J."/>
            <person name="Rensing S.A."/>
        </authorList>
    </citation>
    <scope>NUCLEOTIDE SEQUENCE [LARGE SCALE GENOMIC DNA]</scope>
    <source>
        <strain evidence="2 3">cv. Gransden 2004</strain>
    </source>
</reference>
<dbReference type="PaxDb" id="3218-PP1S324_54V6.1"/>
<sequence>MVRSQFIRFLFNICQWSRGRRNCGYCRMNSRRASPVMLEAQFELSTIHNRGICNDRSPQPLLRQRFERDDNDERSKLCVSSRGVFVGFRAPFSKLCQRIAVCIDLWCTRIIL</sequence>
<keyword evidence="3" id="KW-1185">Reference proteome</keyword>
<evidence type="ECO:0000313" key="1">
    <source>
        <dbReference type="EMBL" id="PNR30765.1"/>
    </source>
</evidence>
<accession>A0A2K1INA8</accession>
<reference evidence="2" key="3">
    <citation type="submission" date="2020-12" db="UniProtKB">
        <authorList>
            <consortium name="EnsemblPlants"/>
        </authorList>
    </citation>
    <scope>IDENTIFICATION</scope>
</reference>
<dbReference type="AlphaFoldDB" id="A0A2K1INA8"/>
<gene>
    <name evidence="1" type="ORF">PHYPA_027081</name>
</gene>
<evidence type="ECO:0000313" key="2">
    <source>
        <dbReference type="EnsemblPlants" id="PAC:32903354.CDS.1"/>
    </source>
</evidence>
<dbReference type="Gramene" id="Pp3c22_13090V3.1">
    <property type="protein sequence ID" value="PAC:32903354.CDS.1"/>
    <property type="gene ID" value="Pp3c22_13090"/>
</dbReference>
<reference evidence="1 3" key="1">
    <citation type="journal article" date="2008" name="Science">
        <title>The Physcomitrella genome reveals evolutionary insights into the conquest of land by plants.</title>
        <authorList>
            <person name="Rensing S."/>
            <person name="Lang D."/>
            <person name="Zimmer A."/>
            <person name="Terry A."/>
            <person name="Salamov A."/>
            <person name="Shapiro H."/>
            <person name="Nishiyama T."/>
            <person name="Perroud P.-F."/>
            <person name="Lindquist E."/>
            <person name="Kamisugi Y."/>
            <person name="Tanahashi T."/>
            <person name="Sakakibara K."/>
            <person name="Fujita T."/>
            <person name="Oishi K."/>
            <person name="Shin-I T."/>
            <person name="Kuroki Y."/>
            <person name="Toyoda A."/>
            <person name="Suzuki Y."/>
            <person name="Hashimoto A."/>
            <person name="Yamaguchi K."/>
            <person name="Sugano A."/>
            <person name="Kohara Y."/>
            <person name="Fujiyama A."/>
            <person name="Anterola A."/>
            <person name="Aoki S."/>
            <person name="Ashton N."/>
            <person name="Barbazuk W.B."/>
            <person name="Barker E."/>
            <person name="Bennetzen J."/>
            <person name="Bezanilla M."/>
            <person name="Blankenship R."/>
            <person name="Cho S.H."/>
            <person name="Dutcher S."/>
            <person name="Estelle M."/>
            <person name="Fawcett J.A."/>
            <person name="Gundlach H."/>
            <person name="Hanada K."/>
            <person name="Heyl A."/>
            <person name="Hicks K.A."/>
            <person name="Hugh J."/>
            <person name="Lohr M."/>
            <person name="Mayer K."/>
            <person name="Melkozernov A."/>
            <person name="Murata T."/>
            <person name="Nelson D."/>
            <person name="Pils B."/>
            <person name="Prigge M."/>
            <person name="Reiss B."/>
            <person name="Renner T."/>
            <person name="Rombauts S."/>
            <person name="Rushton P."/>
            <person name="Sanderfoot A."/>
            <person name="Schween G."/>
            <person name="Shiu S.-H."/>
            <person name="Stueber K."/>
            <person name="Theodoulou F.L."/>
            <person name="Tu H."/>
            <person name="Van de Peer Y."/>
            <person name="Verrier P.J."/>
            <person name="Waters E."/>
            <person name="Wood A."/>
            <person name="Yang L."/>
            <person name="Cove D."/>
            <person name="Cuming A."/>
            <person name="Hasebe M."/>
            <person name="Lucas S."/>
            <person name="Mishler D.B."/>
            <person name="Reski R."/>
            <person name="Grigoriev I."/>
            <person name="Quatrano R.S."/>
            <person name="Boore J.L."/>
        </authorList>
    </citation>
    <scope>NUCLEOTIDE SEQUENCE [LARGE SCALE GENOMIC DNA]</scope>
    <source>
        <strain evidence="2 3">cv. Gransden 2004</strain>
    </source>
</reference>
<dbReference type="EMBL" id="ABEU02000022">
    <property type="protein sequence ID" value="PNR30765.1"/>
    <property type="molecule type" value="Genomic_DNA"/>
</dbReference>
<organism evidence="1">
    <name type="scientific">Physcomitrium patens</name>
    <name type="common">Spreading-leaved earth moss</name>
    <name type="synonym">Physcomitrella patens</name>
    <dbReference type="NCBI Taxonomy" id="3218"/>
    <lineage>
        <taxon>Eukaryota</taxon>
        <taxon>Viridiplantae</taxon>
        <taxon>Streptophyta</taxon>
        <taxon>Embryophyta</taxon>
        <taxon>Bryophyta</taxon>
        <taxon>Bryophytina</taxon>
        <taxon>Bryopsida</taxon>
        <taxon>Funariidae</taxon>
        <taxon>Funariales</taxon>
        <taxon>Funariaceae</taxon>
        <taxon>Physcomitrium</taxon>
    </lineage>
</organism>
<dbReference type="EnsemblPlants" id="Pp3c22_13090V3.1">
    <property type="protein sequence ID" value="PAC:32903354.CDS.1"/>
    <property type="gene ID" value="Pp3c22_13090"/>
</dbReference>
<dbReference type="InParanoid" id="A0A2K1INA8"/>
<dbReference type="EnsemblPlants" id="Pp3c22_13090V3.2">
    <property type="protein sequence ID" value="PAC:32903355.CDS.1"/>
    <property type="gene ID" value="Pp3c22_13090"/>
</dbReference>
<proteinExistence type="predicted"/>
<evidence type="ECO:0000313" key="3">
    <source>
        <dbReference type="Proteomes" id="UP000006727"/>
    </source>
</evidence>
<name>A0A2K1INA8_PHYPA</name>
<dbReference type="Proteomes" id="UP000006727">
    <property type="component" value="Chromosome 22"/>
</dbReference>